<dbReference type="Gene3D" id="1.10.20.140">
    <property type="match status" value="1"/>
</dbReference>
<evidence type="ECO:0000256" key="6">
    <source>
        <dbReference type="ARBA" id="ARBA00022741"/>
    </source>
</evidence>
<dbReference type="EC" id="2.5.1.75" evidence="10"/>
<evidence type="ECO:0000313" key="15">
    <source>
        <dbReference type="Proteomes" id="UP000177486"/>
    </source>
</evidence>
<accession>A0A1G2EVC8</accession>
<dbReference type="GO" id="GO:0005524">
    <property type="term" value="F:ATP binding"/>
    <property type="evidence" value="ECO:0007669"/>
    <property type="project" value="UniProtKB-UniRule"/>
</dbReference>
<dbReference type="Proteomes" id="UP000177486">
    <property type="component" value="Unassembled WGS sequence"/>
</dbReference>
<sequence>MKSPVNRKIIVIVGPTASGKSALGVKLAKKLNGEIISADSRQVYKGLDLASGKITKKEMAGIPHHCLDLISPKTIFTAESYAKSAQKAVKDILKHGKTPIIVGGTGFYIDIAIGRMKTAGVAPDWKLRRMLEKKTAETLLKMLKKFDPARAKTVEPQNKRRLIRAIEVAKFSKKKGFKKQNILIYQYINDADLVWLGIKIKPEELRKRINTRLEKRLKAGMINEIKKLRRQGVSWKRLDDLGLEPRWISRYLRGLIGKEEMVQKLQTAIWRYSRRQMTWFRRNKKIKWVAPKADLLKFF</sequence>
<keyword evidence="4 10" id="KW-0808">Transferase</keyword>
<proteinExistence type="inferred from homology"/>
<evidence type="ECO:0000256" key="3">
    <source>
        <dbReference type="ARBA" id="ARBA00005842"/>
    </source>
</evidence>
<evidence type="ECO:0000256" key="2">
    <source>
        <dbReference type="ARBA" id="ARBA00003213"/>
    </source>
</evidence>
<evidence type="ECO:0000256" key="13">
    <source>
        <dbReference type="RuleBase" id="RU003785"/>
    </source>
</evidence>
<comment type="catalytic activity">
    <reaction evidence="9 10 11">
        <text>adenosine(37) in tRNA + dimethylallyl diphosphate = N(6)-dimethylallyladenosine(37) in tRNA + diphosphate</text>
        <dbReference type="Rhea" id="RHEA:26482"/>
        <dbReference type="Rhea" id="RHEA-COMP:10162"/>
        <dbReference type="Rhea" id="RHEA-COMP:10375"/>
        <dbReference type="ChEBI" id="CHEBI:33019"/>
        <dbReference type="ChEBI" id="CHEBI:57623"/>
        <dbReference type="ChEBI" id="CHEBI:74411"/>
        <dbReference type="ChEBI" id="CHEBI:74415"/>
        <dbReference type="EC" id="2.5.1.75"/>
    </reaction>
</comment>
<evidence type="ECO:0000256" key="11">
    <source>
        <dbReference type="RuleBase" id="RU003783"/>
    </source>
</evidence>
<feature type="binding site" evidence="10">
    <location>
        <begin position="16"/>
        <end position="21"/>
    </location>
    <ligand>
        <name>substrate</name>
    </ligand>
</feature>
<keyword evidence="5 10" id="KW-0819">tRNA processing</keyword>
<dbReference type="EMBL" id="MHMQ01000039">
    <property type="protein sequence ID" value="OGZ29320.1"/>
    <property type="molecule type" value="Genomic_DNA"/>
</dbReference>
<evidence type="ECO:0000313" key="14">
    <source>
        <dbReference type="EMBL" id="OGZ29320.1"/>
    </source>
</evidence>
<comment type="subunit">
    <text evidence="10">Monomer.</text>
</comment>
<comment type="caution">
    <text evidence="10">Lacks conserved residue(s) required for the propagation of feature annotation.</text>
</comment>
<dbReference type="SUPFAM" id="SSF52540">
    <property type="entry name" value="P-loop containing nucleoside triphosphate hydrolases"/>
    <property type="match status" value="1"/>
</dbReference>
<evidence type="ECO:0000256" key="1">
    <source>
        <dbReference type="ARBA" id="ARBA00001946"/>
    </source>
</evidence>
<dbReference type="GO" id="GO:0006400">
    <property type="term" value="P:tRNA modification"/>
    <property type="evidence" value="ECO:0007669"/>
    <property type="project" value="TreeGrafter"/>
</dbReference>
<feature type="site" description="Interaction with substrate tRNA" evidence="10">
    <location>
        <position position="128"/>
    </location>
</feature>
<evidence type="ECO:0000256" key="5">
    <source>
        <dbReference type="ARBA" id="ARBA00022694"/>
    </source>
</evidence>
<dbReference type="Pfam" id="PF01715">
    <property type="entry name" value="IPPT"/>
    <property type="match status" value="1"/>
</dbReference>
<keyword evidence="7 10" id="KW-0067">ATP-binding</keyword>
<evidence type="ECO:0000256" key="10">
    <source>
        <dbReference type="HAMAP-Rule" id="MF_00185"/>
    </source>
</evidence>
<evidence type="ECO:0000256" key="12">
    <source>
        <dbReference type="RuleBase" id="RU003784"/>
    </source>
</evidence>
<dbReference type="InterPro" id="IPR018022">
    <property type="entry name" value="IPT"/>
</dbReference>
<dbReference type="AlphaFoldDB" id="A0A1G2EVC8"/>
<dbReference type="InterPro" id="IPR027417">
    <property type="entry name" value="P-loop_NTPase"/>
</dbReference>
<keyword evidence="8 10" id="KW-0460">Magnesium</keyword>
<dbReference type="HAMAP" id="MF_00185">
    <property type="entry name" value="IPP_trans"/>
    <property type="match status" value="1"/>
</dbReference>
<comment type="function">
    <text evidence="2 10 12">Catalyzes the transfer of a dimethylallyl group onto the adenine at position 37 in tRNAs that read codons beginning with uridine, leading to the formation of N6-(dimethylallyl)adenosine (i(6)A).</text>
</comment>
<comment type="caution">
    <text evidence="14">The sequence shown here is derived from an EMBL/GenBank/DDBJ whole genome shotgun (WGS) entry which is preliminary data.</text>
</comment>
<organism evidence="14 15">
    <name type="scientific">Candidatus Niyogibacteria bacterium RIFCSPLOWO2_01_FULL_45_48</name>
    <dbReference type="NCBI Taxonomy" id="1801724"/>
    <lineage>
        <taxon>Bacteria</taxon>
        <taxon>Candidatus Niyogiibacteriota</taxon>
    </lineage>
</organism>
<evidence type="ECO:0000256" key="7">
    <source>
        <dbReference type="ARBA" id="ARBA00022840"/>
    </source>
</evidence>
<dbReference type="PANTHER" id="PTHR11088">
    <property type="entry name" value="TRNA DIMETHYLALLYLTRANSFERASE"/>
    <property type="match status" value="1"/>
</dbReference>
<feature type="binding site" evidence="10">
    <location>
        <begin position="14"/>
        <end position="21"/>
    </location>
    <ligand>
        <name>ATP</name>
        <dbReference type="ChEBI" id="CHEBI:30616"/>
    </ligand>
</feature>
<reference evidence="14 15" key="1">
    <citation type="journal article" date="2016" name="Nat. Commun.">
        <title>Thousands of microbial genomes shed light on interconnected biogeochemical processes in an aquifer system.</title>
        <authorList>
            <person name="Anantharaman K."/>
            <person name="Brown C.T."/>
            <person name="Hug L.A."/>
            <person name="Sharon I."/>
            <person name="Castelle C.J."/>
            <person name="Probst A.J."/>
            <person name="Thomas B.C."/>
            <person name="Singh A."/>
            <person name="Wilkins M.J."/>
            <person name="Karaoz U."/>
            <person name="Brodie E.L."/>
            <person name="Williams K.H."/>
            <person name="Hubbard S.S."/>
            <person name="Banfield J.F."/>
        </authorList>
    </citation>
    <scope>NUCLEOTIDE SEQUENCE [LARGE SCALE GENOMIC DNA]</scope>
</reference>
<evidence type="ECO:0000256" key="8">
    <source>
        <dbReference type="ARBA" id="ARBA00022842"/>
    </source>
</evidence>
<dbReference type="PANTHER" id="PTHR11088:SF60">
    <property type="entry name" value="TRNA DIMETHYLALLYLTRANSFERASE"/>
    <property type="match status" value="1"/>
</dbReference>
<evidence type="ECO:0000256" key="9">
    <source>
        <dbReference type="ARBA" id="ARBA00049563"/>
    </source>
</evidence>
<comment type="cofactor">
    <cofactor evidence="1 10">
        <name>Mg(2+)</name>
        <dbReference type="ChEBI" id="CHEBI:18420"/>
    </cofactor>
</comment>
<dbReference type="InterPro" id="IPR039657">
    <property type="entry name" value="Dimethylallyltransferase"/>
</dbReference>
<dbReference type="GO" id="GO:0052381">
    <property type="term" value="F:tRNA dimethylallyltransferase activity"/>
    <property type="evidence" value="ECO:0007669"/>
    <property type="project" value="UniProtKB-UniRule"/>
</dbReference>
<comment type="similarity">
    <text evidence="3 10 13">Belongs to the IPP transferase family.</text>
</comment>
<protein>
    <recommendedName>
        <fullName evidence="10">tRNA dimethylallyltransferase</fullName>
        <ecNumber evidence="10">2.5.1.75</ecNumber>
    </recommendedName>
    <alternativeName>
        <fullName evidence="10">Dimethylallyl diphosphate:tRNA dimethylallyltransferase</fullName>
        <shortName evidence="10">DMAPP:tRNA dimethylallyltransferase</shortName>
        <shortName evidence="10">DMATase</shortName>
    </alternativeName>
    <alternativeName>
        <fullName evidence="10">Isopentenyl-diphosphate:tRNA isopentenyltransferase</fullName>
        <shortName evidence="10">IPP transferase</shortName>
        <shortName evidence="10">IPPT</shortName>
        <shortName evidence="10">IPTase</shortName>
    </alternativeName>
</protein>
<feature type="site" description="Interaction with substrate tRNA" evidence="10">
    <location>
        <position position="105"/>
    </location>
</feature>
<dbReference type="NCBIfam" id="TIGR00174">
    <property type="entry name" value="miaA"/>
    <property type="match status" value="1"/>
</dbReference>
<dbReference type="Gene3D" id="3.40.50.300">
    <property type="entry name" value="P-loop containing nucleotide triphosphate hydrolases"/>
    <property type="match status" value="1"/>
</dbReference>
<keyword evidence="6 10" id="KW-0547">Nucleotide-binding</keyword>
<evidence type="ECO:0000256" key="4">
    <source>
        <dbReference type="ARBA" id="ARBA00022679"/>
    </source>
</evidence>
<name>A0A1G2EVC8_9BACT</name>
<gene>
    <name evidence="10" type="primary">miaA</name>
    <name evidence="14" type="ORF">A2931_02705</name>
</gene>
<feature type="region of interest" description="Interaction with substrate tRNA" evidence="10">
    <location>
        <begin position="39"/>
        <end position="42"/>
    </location>
</feature>